<dbReference type="NCBIfam" id="TIGR00125">
    <property type="entry name" value="cyt_tran_rel"/>
    <property type="match status" value="1"/>
</dbReference>
<dbReference type="UniPathway" id="UPA00253"/>
<evidence type="ECO:0000313" key="9">
    <source>
        <dbReference type="EMBL" id="VAV90414.1"/>
    </source>
</evidence>
<dbReference type="Pfam" id="PF01467">
    <property type="entry name" value="CTP_transf_like"/>
    <property type="match status" value="1"/>
</dbReference>
<keyword evidence="6" id="KW-0067">ATP-binding</keyword>
<proteinExistence type="inferred from homology"/>
<dbReference type="NCBIfam" id="NF000840">
    <property type="entry name" value="PRK00071.1-3"/>
    <property type="match status" value="1"/>
</dbReference>
<keyword evidence="5" id="KW-0547">Nucleotide-binding</keyword>
<dbReference type="InterPro" id="IPR014729">
    <property type="entry name" value="Rossmann-like_a/b/a_fold"/>
</dbReference>
<evidence type="ECO:0000256" key="3">
    <source>
        <dbReference type="ARBA" id="ARBA00022679"/>
    </source>
</evidence>
<evidence type="ECO:0000256" key="7">
    <source>
        <dbReference type="ARBA" id="ARBA00023027"/>
    </source>
</evidence>
<dbReference type="EMBL" id="UOEI01000037">
    <property type="protein sequence ID" value="VAV90414.1"/>
    <property type="molecule type" value="Genomic_DNA"/>
</dbReference>
<evidence type="ECO:0000256" key="4">
    <source>
        <dbReference type="ARBA" id="ARBA00022695"/>
    </source>
</evidence>
<evidence type="ECO:0000256" key="6">
    <source>
        <dbReference type="ARBA" id="ARBA00022840"/>
    </source>
</evidence>
<dbReference type="InterPro" id="IPR005248">
    <property type="entry name" value="NadD/NMNAT"/>
</dbReference>
<evidence type="ECO:0000256" key="2">
    <source>
        <dbReference type="ARBA" id="ARBA00022642"/>
    </source>
</evidence>
<organism evidence="9">
    <name type="scientific">hydrothermal vent metagenome</name>
    <dbReference type="NCBI Taxonomy" id="652676"/>
    <lineage>
        <taxon>unclassified sequences</taxon>
        <taxon>metagenomes</taxon>
        <taxon>ecological metagenomes</taxon>
    </lineage>
</organism>
<sequence>MPRRYTCRSALVTGISIRRSSEGADSRHREVCGSHLRSSCILSFVNGILGGTFDPPHFGHLAIAHAAYEQLGLDAVLLMVAGEPWQKTDDAPTSAEHRFAMTSVAASESDHLVADDREIRRTGPTYTIDTVESMDGPCVLILGADAAAGVPTWHRGSELLDMATFAVVPRPGIDVGAVEDALGDRFRWLDLPLIDLSSTAIRQHVAKGHSARYLVPEGVSSYIEVNSLYRTSATSVAPVPIIADDE</sequence>
<dbReference type="PANTHER" id="PTHR39321:SF3">
    <property type="entry name" value="PHOSPHOPANTETHEINE ADENYLYLTRANSFERASE"/>
    <property type="match status" value="1"/>
</dbReference>
<dbReference type="EC" id="2.7.7.18" evidence="9"/>
<dbReference type="NCBIfam" id="TIGR00482">
    <property type="entry name" value="nicotinate (nicotinamide) nucleotide adenylyltransferase"/>
    <property type="match status" value="1"/>
</dbReference>
<dbReference type="GO" id="GO:0005524">
    <property type="term" value="F:ATP binding"/>
    <property type="evidence" value="ECO:0007669"/>
    <property type="project" value="UniProtKB-KW"/>
</dbReference>
<dbReference type="InterPro" id="IPR004821">
    <property type="entry name" value="Cyt_trans-like"/>
</dbReference>
<dbReference type="GO" id="GO:0009435">
    <property type="term" value="P:NAD+ biosynthetic process"/>
    <property type="evidence" value="ECO:0007669"/>
    <property type="project" value="UniProtKB-UniPathway"/>
</dbReference>
<keyword evidence="4 9" id="KW-0548">Nucleotidyltransferase</keyword>
<evidence type="ECO:0000256" key="5">
    <source>
        <dbReference type="ARBA" id="ARBA00022741"/>
    </source>
</evidence>
<evidence type="ECO:0000256" key="1">
    <source>
        <dbReference type="ARBA" id="ARBA00004790"/>
    </source>
</evidence>
<evidence type="ECO:0000259" key="8">
    <source>
        <dbReference type="Pfam" id="PF01467"/>
    </source>
</evidence>
<gene>
    <name evidence="9" type="ORF">MNBD_ACTINO01-221</name>
</gene>
<name>A0A3B0RAU4_9ZZZZ</name>
<dbReference type="CDD" id="cd02165">
    <property type="entry name" value="NMNAT"/>
    <property type="match status" value="1"/>
</dbReference>
<reference evidence="9" key="1">
    <citation type="submission" date="2018-06" db="EMBL/GenBank/DDBJ databases">
        <authorList>
            <person name="Zhirakovskaya E."/>
        </authorList>
    </citation>
    <scope>NUCLEOTIDE SEQUENCE</scope>
</reference>
<dbReference type="HAMAP" id="MF_00244">
    <property type="entry name" value="NaMN_adenylyltr"/>
    <property type="match status" value="1"/>
</dbReference>
<dbReference type="PANTHER" id="PTHR39321">
    <property type="entry name" value="NICOTINATE-NUCLEOTIDE ADENYLYLTRANSFERASE-RELATED"/>
    <property type="match status" value="1"/>
</dbReference>
<keyword evidence="3 9" id="KW-0808">Transferase</keyword>
<keyword evidence="7" id="KW-0520">NAD</keyword>
<dbReference type="GO" id="GO:0004515">
    <property type="term" value="F:nicotinate-nucleotide adenylyltransferase activity"/>
    <property type="evidence" value="ECO:0007669"/>
    <property type="project" value="UniProtKB-EC"/>
</dbReference>
<dbReference type="Gene3D" id="3.40.50.620">
    <property type="entry name" value="HUPs"/>
    <property type="match status" value="1"/>
</dbReference>
<dbReference type="AlphaFoldDB" id="A0A3B0RAU4"/>
<keyword evidence="2" id="KW-0662">Pyridine nucleotide biosynthesis</keyword>
<protein>
    <submittedName>
        <fullName evidence="9">Nicotinate-nucleotide adenylyltransferase</fullName>
        <ecNumber evidence="9">2.7.7.18</ecNumber>
    </submittedName>
</protein>
<accession>A0A3B0RAU4</accession>
<feature type="domain" description="Cytidyltransferase-like" evidence="8">
    <location>
        <begin position="48"/>
        <end position="203"/>
    </location>
</feature>
<comment type="pathway">
    <text evidence="1">Cofactor biosynthesis; NAD(+) biosynthesis.</text>
</comment>
<dbReference type="SUPFAM" id="SSF52374">
    <property type="entry name" value="Nucleotidylyl transferase"/>
    <property type="match status" value="1"/>
</dbReference>